<evidence type="ECO:0000313" key="3">
    <source>
        <dbReference type="EMBL" id="KAK9830318.1"/>
    </source>
</evidence>
<dbReference type="Proteomes" id="UP001489004">
    <property type="component" value="Unassembled WGS sequence"/>
</dbReference>
<dbReference type="GO" id="GO:0005634">
    <property type="term" value="C:nucleus"/>
    <property type="evidence" value="ECO:0007669"/>
    <property type="project" value="TreeGrafter"/>
</dbReference>
<dbReference type="InterPro" id="IPR050593">
    <property type="entry name" value="LovG"/>
</dbReference>
<dbReference type="PANTHER" id="PTHR48070:SF6">
    <property type="entry name" value="ESTERASE OVCA2"/>
    <property type="match status" value="1"/>
</dbReference>
<name>A0AAW1R9R7_9CHLO</name>
<accession>A0AAW1R9R7</accession>
<dbReference type="InterPro" id="IPR005645">
    <property type="entry name" value="FSH-like_dom"/>
</dbReference>
<evidence type="ECO:0000259" key="2">
    <source>
        <dbReference type="Pfam" id="PF03959"/>
    </source>
</evidence>
<feature type="domain" description="Serine hydrolase" evidence="2">
    <location>
        <begin position="12"/>
        <end position="215"/>
    </location>
</feature>
<dbReference type="GO" id="GO:0005737">
    <property type="term" value="C:cytoplasm"/>
    <property type="evidence" value="ECO:0007669"/>
    <property type="project" value="TreeGrafter"/>
</dbReference>
<comment type="caution">
    <text evidence="3">The sequence shown here is derived from an EMBL/GenBank/DDBJ whole genome shotgun (WGS) entry which is preliminary data.</text>
</comment>
<dbReference type="InterPro" id="IPR029058">
    <property type="entry name" value="AB_hydrolase_fold"/>
</dbReference>
<evidence type="ECO:0000313" key="4">
    <source>
        <dbReference type="Proteomes" id="UP001489004"/>
    </source>
</evidence>
<dbReference type="GO" id="GO:0016787">
    <property type="term" value="F:hydrolase activity"/>
    <property type="evidence" value="ECO:0007669"/>
    <property type="project" value="UniProtKB-KW"/>
</dbReference>
<proteinExistence type="predicted"/>
<dbReference type="SUPFAM" id="SSF53474">
    <property type="entry name" value="alpha/beta-Hydrolases"/>
    <property type="match status" value="1"/>
</dbReference>
<dbReference type="AlphaFoldDB" id="A0AAW1R9R7"/>
<sequence length="238" mass="26138">MPKREQGQGERQKLRILCLHGYLQNAETFRAKIGSVRKALKSRAEFFFVDAPHPVQIQDEQQVQAEGGTRDSPRAWWTWKDLEPGMRPSRAAHYDGWDVSVKVLADSLQRHAPIDGVLGFSQGATAAALLLAQATSEPGIPAPSFAVLIGGFLPRDDTFAGWITTAKPSTPVLFVFGVNDVLVPPERSHQLIAAFAGPHIQQFEHAGAHMVPTCSGEFKQQLQQFLDDFISRQEAASG</sequence>
<dbReference type="Pfam" id="PF03959">
    <property type="entry name" value="FSH1"/>
    <property type="match status" value="1"/>
</dbReference>
<dbReference type="Gene3D" id="3.40.50.1820">
    <property type="entry name" value="alpha/beta hydrolase"/>
    <property type="match status" value="1"/>
</dbReference>
<keyword evidence="1" id="KW-0378">Hydrolase</keyword>
<dbReference type="PANTHER" id="PTHR48070">
    <property type="entry name" value="ESTERASE OVCA2"/>
    <property type="match status" value="1"/>
</dbReference>
<gene>
    <name evidence="3" type="ORF">WJX72_010963</name>
</gene>
<protein>
    <recommendedName>
        <fullName evidence="2">Serine hydrolase domain-containing protein</fullName>
    </recommendedName>
</protein>
<organism evidence="3 4">
    <name type="scientific">[Myrmecia] bisecta</name>
    <dbReference type="NCBI Taxonomy" id="41462"/>
    <lineage>
        <taxon>Eukaryota</taxon>
        <taxon>Viridiplantae</taxon>
        <taxon>Chlorophyta</taxon>
        <taxon>core chlorophytes</taxon>
        <taxon>Trebouxiophyceae</taxon>
        <taxon>Trebouxiales</taxon>
        <taxon>Trebouxiaceae</taxon>
        <taxon>Myrmecia</taxon>
    </lineage>
</organism>
<reference evidence="3 4" key="1">
    <citation type="journal article" date="2024" name="Nat. Commun.">
        <title>Phylogenomics reveals the evolutionary origins of lichenization in chlorophyte algae.</title>
        <authorList>
            <person name="Puginier C."/>
            <person name="Libourel C."/>
            <person name="Otte J."/>
            <person name="Skaloud P."/>
            <person name="Haon M."/>
            <person name="Grisel S."/>
            <person name="Petersen M."/>
            <person name="Berrin J.G."/>
            <person name="Delaux P.M."/>
            <person name="Dal Grande F."/>
            <person name="Keller J."/>
        </authorList>
    </citation>
    <scope>NUCLEOTIDE SEQUENCE [LARGE SCALE GENOMIC DNA]</scope>
    <source>
        <strain evidence="3 4">SAG 2043</strain>
    </source>
</reference>
<keyword evidence="4" id="KW-1185">Reference proteome</keyword>
<evidence type="ECO:0000256" key="1">
    <source>
        <dbReference type="ARBA" id="ARBA00022801"/>
    </source>
</evidence>
<dbReference type="EMBL" id="JALJOR010000001">
    <property type="protein sequence ID" value="KAK9830318.1"/>
    <property type="molecule type" value="Genomic_DNA"/>
</dbReference>